<feature type="transmembrane region" description="Helical" evidence="1">
    <location>
        <begin position="46"/>
        <end position="69"/>
    </location>
</feature>
<keyword evidence="1" id="KW-0472">Membrane</keyword>
<dbReference type="STRING" id="990371.SAMN05421813_1554"/>
<dbReference type="Proteomes" id="UP000199226">
    <property type="component" value="Unassembled WGS sequence"/>
</dbReference>
<reference evidence="3" key="1">
    <citation type="submission" date="2016-10" db="EMBL/GenBank/DDBJ databases">
        <authorList>
            <person name="Varghese N."/>
            <person name="Submissions S."/>
        </authorList>
    </citation>
    <scope>NUCLEOTIDE SEQUENCE [LARGE SCALE GENOMIC DNA]</scope>
    <source>
        <strain evidence="3">DSM 24536</strain>
    </source>
</reference>
<keyword evidence="1" id="KW-0812">Transmembrane</keyword>
<evidence type="ECO:0000256" key="1">
    <source>
        <dbReference type="SAM" id="Phobius"/>
    </source>
</evidence>
<dbReference type="EMBL" id="FNHH01000055">
    <property type="protein sequence ID" value="SDN16317.1"/>
    <property type="molecule type" value="Genomic_DNA"/>
</dbReference>
<sequence length="434" mass="48290">MNNLNPNKTDTFFKQALESVPDLSPNEKDWKDMEHLLKDQPKSRPVIAWLYWPAGVAAALLIFFSVWFYDNSKVAPVPQAQNKIPEKAVEPNLTKQNPAQTQSKLPAKEVELAITKQSPNQLLSRVRLKYPKKITAIPLESEQNTLLSSLSIKPIFKADAQDNQIMKPEVLKDSIAAINAELLQEINTQEAIVLNTEPTIIADQATQKPDSIPSKKKLEISYPTKKWGISMAFASDFNSVNGITNSLFGYSLGMGINYKITKTISASTGLYYSQKQYTSDKASYKTQEKPFATWTSYSKKIEADCKVIDIPLNLNLLVKSGPETNLLASAGLSSYFMLSEKYNFIYNPTPAYPASGRSYTIKNSNKHVLSVINLAVGLEKPLTKQSSIIIQPYAKLPLTGIGQGETDLRSFGLGLQLNYSMKKKAKFFGSGREK</sequence>
<protein>
    <recommendedName>
        <fullName evidence="4">Outer membrane protein beta-barrel domain-containing protein</fullName>
    </recommendedName>
</protein>
<gene>
    <name evidence="2" type="ORF">SAMN05421813_1554</name>
</gene>
<accession>A0A1G9Z528</accession>
<name>A0A1G9Z528_9SPHI</name>
<evidence type="ECO:0000313" key="2">
    <source>
        <dbReference type="EMBL" id="SDN16317.1"/>
    </source>
</evidence>
<dbReference type="RefSeq" id="WP_090707287.1">
    <property type="nucleotide sequence ID" value="NZ_FNHH01000055.1"/>
</dbReference>
<evidence type="ECO:0008006" key="4">
    <source>
        <dbReference type="Google" id="ProtNLM"/>
    </source>
</evidence>
<proteinExistence type="predicted"/>
<dbReference type="AlphaFoldDB" id="A0A1G9Z528"/>
<keyword evidence="3" id="KW-1185">Reference proteome</keyword>
<dbReference type="OrthoDB" id="1523584at2"/>
<keyword evidence="1" id="KW-1133">Transmembrane helix</keyword>
<evidence type="ECO:0000313" key="3">
    <source>
        <dbReference type="Proteomes" id="UP000199226"/>
    </source>
</evidence>
<organism evidence="2 3">
    <name type="scientific">Daejeonella rubra</name>
    <dbReference type="NCBI Taxonomy" id="990371"/>
    <lineage>
        <taxon>Bacteria</taxon>
        <taxon>Pseudomonadati</taxon>
        <taxon>Bacteroidota</taxon>
        <taxon>Sphingobacteriia</taxon>
        <taxon>Sphingobacteriales</taxon>
        <taxon>Sphingobacteriaceae</taxon>
        <taxon>Daejeonella</taxon>
    </lineage>
</organism>